<dbReference type="GO" id="GO:0005794">
    <property type="term" value="C:Golgi apparatus"/>
    <property type="evidence" value="ECO:0000318"/>
    <property type="project" value="GO_Central"/>
</dbReference>
<dbReference type="HOGENOM" id="CLU_025025_1_3_1"/>
<evidence type="ECO:0000256" key="7">
    <source>
        <dbReference type="SAM" id="Phobius"/>
    </source>
</evidence>
<evidence type="ECO:0000256" key="4">
    <source>
        <dbReference type="ARBA" id="ARBA00022989"/>
    </source>
</evidence>
<dbReference type="STRING" id="35128.B8BW19"/>
<accession>B8BW19</accession>
<dbReference type="PIRSF" id="PIRSF015840">
    <property type="entry name" value="DUF284_TM_euk"/>
    <property type="match status" value="1"/>
</dbReference>
<protein>
    <submittedName>
        <fullName evidence="8">Uncharacterized protein</fullName>
    </submittedName>
</protein>
<gene>
    <name evidence="8" type="ORF">THAPSDRAFT_3032</name>
</gene>
<evidence type="ECO:0000313" key="8">
    <source>
        <dbReference type="EMBL" id="EED95557.1"/>
    </source>
</evidence>
<dbReference type="Pfam" id="PF03381">
    <property type="entry name" value="CDC50"/>
    <property type="match status" value="1"/>
</dbReference>
<evidence type="ECO:0000256" key="6">
    <source>
        <dbReference type="PIRNR" id="PIRNR015840"/>
    </source>
</evidence>
<evidence type="ECO:0000256" key="5">
    <source>
        <dbReference type="ARBA" id="ARBA00023136"/>
    </source>
</evidence>
<dbReference type="Proteomes" id="UP000001449">
    <property type="component" value="Chromosome 2"/>
</dbReference>
<dbReference type="PaxDb" id="35128-Thaps3032"/>
<dbReference type="GO" id="GO:0005886">
    <property type="term" value="C:plasma membrane"/>
    <property type="evidence" value="ECO:0000318"/>
    <property type="project" value="GO_Central"/>
</dbReference>
<dbReference type="FunCoup" id="B8BW19">
    <property type="interactions" value="53"/>
</dbReference>
<sequence length="303" mass="33591">MKSWQPLLDPKWVIGVYLLIGAAFIPTGESSVPCIVCAAAVASGVGTCQIVMKVPDDKGDLEPPVLVHYELYNFYQNYRKYTTSKDVYQLLGSLTQDAVSASDCEPLNKIGEVKINPCGLIANTLFNDVITLESIVGPDGVVIENAPLVESGIAWQSDLEWKYKQPNGFRSEQYDNTTQYLYETYPMVVNPLEGVTNEHFVVWMRTAALPHFRKLYGYIEQTIPAGSTLTFNVMANFAVERSEGAKALVVSNTYIFGGQNPWLGNLFIIVGGIAAGLGLLFLAKELIAPRKIADKRYLRYKEE</sequence>
<comment type="similarity">
    <text evidence="2 6">Belongs to the CDC50/LEM3 family.</text>
</comment>
<reference evidence="8 9" key="1">
    <citation type="journal article" date="2004" name="Science">
        <title>The genome of the diatom Thalassiosira pseudonana: ecology, evolution, and metabolism.</title>
        <authorList>
            <person name="Armbrust E.V."/>
            <person name="Berges J.A."/>
            <person name="Bowler C."/>
            <person name="Green B.R."/>
            <person name="Martinez D."/>
            <person name="Putnam N.H."/>
            <person name="Zhou S."/>
            <person name="Allen A.E."/>
            <person name="Apt K.E."/>
            <person name="Bechner M."/>
            <person name="Brzezinski M.A."/>
            <person name="Chaal B.K."/>
            <person name="Chiovitti A."/>
            <person name="Davis A.K."/>
            <person name="Demarest M.S."/>
            <person name="Detter J.C."/>
            <person name="Glavina T."/>
            <person name="Goodstein D."/>
            <person name="Hadi M.Z."/>
            <person name="Hellsten U."/>
            <person name="Hildebrand M."/>
            <person name="Jenkins B.D."/>
            <person name="Jurka J."/>
            <person name="Kapitonov V.V."/>
            <person name="Kroger N."/>
            <person name="Lau W.W."/>
            <person name="Lane T.W."/>
            <person name="Larimer F.W."/>
            <person name="Lippmeier J.C."/>
            <person name="Lucas S."/>
            <person name="Medina M."/>
            <person name="Montsant A."/>
            <person name="Obornik M."/>
            <person name="Parker M.S."/>
            <person name="Palenik B."/>
            <person name="Pazour G.J."/>
            <person name="Richardson P.M."/>
            <person name="Rynearson T.A."/>
            <person name="Saito M.A."/>
            <person name="Schwartz D.C."/>
            <person name="Thamatrakoln K."/>
            <person name="Valentin K."/>
            <person name="Vardi A."/>
            <person name="Wilkerson F.P."/>
            <person name="Rokhsar D.S."/>
        </authorList>
    </citation>
    <scope>NUCLEOTIDE SEQUENCE [LARGE SCALE GENOMIC DNA]</scope>
    <source>
        <strain evidence="8 9">CCMP1335</strain>
    </source>
</reference>
<dbReference type="OMA" id="AWKPLYT"/>
<dbReference type="PANTHER" id="PTHR10926:SF0">
    <property type="entry name" value="CDC50, ISOFORM A"/>
    <property type="match status" value="1"/>
</dbReference>
<dbReference type="RefSeq" id="XP_002288114.1">
    <property type="nucleotide sequence ID" value="XM_002288078.1"/>
</dbReference>
<keyword evidence="4 7" id="KW-1133">Transmembrane helix</keyword>
<evidence type="ECO:0000256" key="3">
    <source>
        <dbReference type="ARBA" id="ARBA00022692"/>
    </source>
</evidence>
<evidence type="ECO:0000313" key="9">
    <source>
        <dbReference type="Proteomes" id="UP000001449"/>
    </source>
</evidence>
<dbReference type="eggNOG" id="KOG2952">
    <property type="taxonomic scope" value="Eukaryota"/>
</dbReference>
<proteinExistence type="inferred from homology"/>
<dbReference type="GeneID" id="7452953"/>
<dbReference type="KEGG" id="tps:THAPSDRAFT_3032"/>
<keyword evidence="9" id="KW-1185">Reference proteome</keyword>
<feature type="transmembrane region" description="Helical" evidence="7">
    <location>
        <begin position="262"/>
        <end position="283"/>
    </location>
</feature>
<keyword evidence="3 7" id="KW-0812">Transmembrane</keyword>
<name>B8BW19_THAPS</name>
<dbReference type="PANTHER" id="PTHR10926">
    <property type="entry name" value="CELL CYCLE CONTROL PROTEIN 50"/>
    <property type="match status" value="1"/>
</dbReference>
<evidence type="ECO:0000256" key="2">
    <source>
        <dbReference type="ARBA" id="ARBA00009457"/>
    </source>
</evidence>
<dbReference type="InterPro" id="IPR005045">
    <property type="entry name" value="CDC50/LEM3_fam"/>
</dbReference>
<organism evidence="8 9">
    <name type="scientific">Thalassiosira pseudonana</name>
    <name type="common">Marine diatom</name>
    <name type="synonym">Cyclotella nana</name>
    <dbReference type="NCBI Taxonomy" id="35128"/>
    <lineage>
        <taxon>Eukaryota</taxon>
        <taxon>Sar</taxon>
        <taxon>Stramenopiles</taxon>
        <taxon>Ochrophyta</taxon>
        <taxon>Bacillariophyta</taxon>
        <taxon>Coscinodiscophyceae</taxon>
        <taxon>Thalassiosirophycidae</taxon>
        <taxon>Thalassiosirales</taxon>
        <taxon>Thalassiosiraceae</taxon>
        <taxon>Thalassiosira</taxon>
    </lineage>
</organism>
<dbReference type="InParanoid" id="B8BW19"/>
<reference evidence="8 9" key="2">
    <citation type="journal article" date="2008" name="Nature">
        <title>The Phaeodactylum genome reveals the evolutionary history of diatom genomes.</title>
        <authorList>
            <person name="Bowler C."/>
            <person name="Allen A.E."/>
            <person name="Badger J.H."/>
            <person name="Grimwood J."/>
            <person name="Jabbari K."/>
            <person name="Kuo A."/>
            <person name="Maheswari U."/>
            <person name="Martens C."/>
            <person name="Maumus F."/>
            <person name="Otillar R.P."/>
            <person name="Rayko E."/>
            <person name="Salamov A."/>
            <person name="Vandepoele K."/>
            <person name="Beszteri B."/>
            <person name="Gruber A."/>
            <person name="Heijde M."/>
            <person name="Katinka M."/>
            <person name="Mock T."/>
            <person name="Valentin K."/>
            <person name="Verret F."/>
            <person name="Berges J.A."/>
            <person name="Brownlee C."/>
            <person name="Cadoret J.P."/>
            <person name="Chiovitti A."/>
            <person name="Choi C.J."/>
            <person name="Coesel S."/>
            <person name="De Martino A."/>
            <person name="Detter J.C."/>
            <person name="Durkin C."/>
            <person name="Falciatore A."/>
            <person name="Fournet J."/>
            <person name="Haruta M."/>
            <person name="Huysman M.J."/>
            <person name="Jenkins B.D."/>
            <person name="Jiroutova K."/>
            <person name="Jorgensen R.E."/>
            <person name="Joubert Y."/>
            <person name="Kaplan A."/>
            <person name="Kroger N."/>
            <person name="Kroth P.G."/>
            <person name="La Roche J."/>
            <person name="Lindquist E."/>
            <person name="Lommer M."/>
            <person name="Martin-Jezequel V."/>
            <person name="Lopez P.J."/>
            <person name="Lucas S."/>
            <person name="Mangogna M."/>
            <person name="McGinnis K."/>
            <person name="Medlin L.K."/>
            <person name="Montsant A."/>
            <person name="Oudot-Le Secq M.P."/>
            <person name="Napoli C."/>
            <person name="Obornik M."/>
            <person name="Parker M.S."/>
            <person name="Petit J.L."/>
            <person name="Porcel B.M."/>
            <person name="Poulsen N."/>
            <person name="Robison M."/>
            <person name="Rychlewski L."/>
            <person name="Rynearson T.A."/>
            <person name="Schmutz J."/>
            <person name="Shapiro H."/>
            <person name="Siaut M."/>
            <person name="Stanley M."/>
            <person name="Sussman M.R."/>
            <person name="Taylor A.R."/>
            <person name="Vardi A."/>
            <person name="von Dassow P."/>
            <person name="Vyverman W."/>
            <person name="Willis A."/>
            <person name="Wyrwicz L.S."/>
            <person name="Rokhsar D.S."/>
            <person name="Weissenbach J."/>
            <person name="Armbrust E.V."/>
            <person name="Green B.R."/>
            <person name="Van de Peer Y."/>
            <person name="Grigoriev I.V."/>
        </authorList>
    </citation>
    <scope>NUCLEOTIDE SEQUENCE [LARGE SCALE GENOMIC DNA]</scope>
    <source>
        <strain evidence="8 9">CCMP1335</strain>
    </source>
</reference>
<dbReference type="GO" id="GO:0005783">
    <property type="term" value="C:endoplasmic reticulum"/>
    <property type="evidence" value="ECO:0000318"/>
    <property type="project" value="GO_Central"/>
</dbReference>
<dbReference type="AlphaFoldDB" id="B8BW19"/>
<comment type="subcellular location">
    <subcellularLocation>
        <location evidence="1">Membrane</location>
        <topology evidence="1">Multi-pass membrane protein</topology>
    </subcellularLocation>
</comment>
<dbReference type="EMBL" id="CM000639">
    <property type="protein sequence ID" value="EED95557.1"/>
    <property type="molecule type" value="Genomic_DNA"/>
</dbReference>
<keyword evidence="5 6" id="KW-0472">Membrane</keyword>
<evidence type="ECO:0000256" key="1">
    <source>
        <dbReference type="ARBA" id="ARBA00004141"/>
    </source>
</evidence>